<feature type="domain" description="AAA-type ATPase N-terminal" evidence="4">
    <location>
        <begin position="34"/>
        <end position="105"/>
    </location>
</feature>
<reference evidence="5" key="1">
    <citation type="journal article" date="2012" name="Nat. Biotechnol.">
        <title>Reference genome sequence of the model plant Setaria.</title>
        <authorList>
            <person name="Bennetzen J.L."/>
            <person name="Schmutz J."/>
            <person name="Wang H."/>
            <person name="Percifield R."/>
            <person name="Hawkins J."/>
            <person name="Pontaroli A.C."/>
            <person name="Estep M."/>
            <person name="Feng L."/>
            <person name="Vaughn J.N."/>
            <person name="Grimwood J."/>
            <person name="Jenkins J."/>
            <person name="Barry K."/>
            <person name="Lindquist E."/>
            <person name="Hellsten U."/>
            <person name="Deshpande S."/>
            <person name="Wang X."/>
            <person name="Wu X."/>
            <person name="Mitros T."/>
            <person name="Triplett J."/>
            <person name="Yang X."/>
            <person name="Ye C.Y."/>
            <person name="Mauro-Herrera M."/>
            <person name="Wang L."/>
            <person name="Li P."/>
            <person name="Sharma M."/>
            <person name="Sharma R."/>
            <person name="Ronald P.C."/>
            <person name="Panaud O."/>
            <person name="Kellogg E.A."/>
            <person name="Brutnell T.P."/>
            <person name="Doust A.N."/>
            <person name="Tuskan G.A."/>
            <person name="Rokhsar D."/>
            <person name="Devos K.M."/>
        </authorList>
    </citation>
    <scope>NUCLEOTIDE SEQUENCE [LARGE SCALE GENOMIC DNA]</scope>
    <source>
        <strain evidence="5">Yugu1</strain>
    </source>
</reference>
<gene>
    <name evidence="5" type="ORF">SETIT_1G208900v2</name>
</gene>
<evidence type="ECO:0008006" key="6">
    <source>
        <dbReference type="Google" id="ProtNLM"/>
    </source>
</evidence>
<dbReference type="STRING" id="4555.A0A368PMI6"/>
<dbReference type="PANTHER" id="PTHR23070">
    <property type="entry name" value="BCS1 AAA-TYPE ATPASE"/>
    <property type="match status" value="1"/>
</dbReference>
<dbReference type="GO" id="GO:0005524">
    <property type="term" value="F:ATP binding"/>
    <property type="evidence" value="ECO:0007669"/>
    <property type="project" value="InterPro"/>
</dbReference>
<dbReference type="Pfam" id="PF00004">
    <property type="entry name" value="AAA"/>
    <property type="match status" value="1"/>
</dbReference>
<reference evidence="5" key="2">
    <citation type="submission" date="2015-07" db="EMBL/GenBank/DDBJ databases">
        <authorList>
            <person name="Noorani M."/>
        </authorList>
    </citation>
    <scope>NUCLEOTIDE SEQUENCE</scope>
    <source>
        <strain evidence="5">Yugu1</strain>
    </source>
</reference>
<dbReference type="InterPro" id="IPR050747">
    <property type="entry name" value="Mitochondrial_chaperone_BCS1"/>
</dbReference>
<dbReference type="OrthoDB" id="648683at2759"/>
<dbReference type="InterPro" id="IPR027417">
    <property type="entry name" value="P-loop_NTPase"/>
</dbReference>
<dbReference type="InterPro" id="IPR025753">
    <property type="entry name" value="AAA_N_dom"/>
</dbReference>
<dbReference type="GO" id="GO:0016887">
    <property type="term" value="F:ATP hydrolysis activity"/>
    <property type="evidence" value="ECO:0007669"/>
    <property type="project" value="InterPro"/>
</dbReference>
<comment type="cofactor">
    <cofactor evidence="1">
        <name>Mg(2+)</name>
        <dbReference type="ChEBI" id="CHEBI:18420"/>
    </cofactor>
</comment>
<feature type="domain" description="ATPase AAA-type core" evidence="3">
    <location>
        <begin position="180"/>
        <end position="239"/>
    </location>
</feature>
<dbReference type="AlphaFoldDB" id="A0A368PMI6"/>
<evidence type="ECO:0000259" key="4">
    <source>
        <dbReference type="Pfam" id="PF14363"/>
    </source>
</evidence>
<evidence type="ECO:0000313" key="5">
    <source>
        <dbReference type="EMBL" id="RCV06996.1"/>
    </source>
</evidence>
<dbReference type="SUPFAM" id="SSF52540">
    <property type="entry name" value="P-loop containing nucleoside triphosphate hydrolases"/>
    <property type="match status" value="1"/>
</dbReference>
<organism evidence="5">
    <name type="scientific">Setaria italica</name>
    <name type="common">Foxtail millet</name>
    <name type="synonym">Panicum italicum</name>
    <dbReference type="NCBI Taxonomy" id="4555"/>
    <lineage>
        <taxon>Eukaryota</taxon>
        <taxon>Viridiplantae</taxon>
        <taxon>Streptophyta</taxon>
        <taxon>Embryophyta</taxon>
        <taxon>Tracheophyta</taxon>
        <taxon>Spermatophyta</taxon>
        <taxon>Magnoliopsida</taxon>
        <taxon>Liliopsida</taxon>
        <taxon>Poales</taxon>
        <taxon>Poaceae</taxon>
        <taxon>PACMAD clade</taxon>
        <taxon>Panicoideae</taxon>
        <taxon>Panicodae</taxon>
        <taxon>Paniceae</taxon>
        <taxon>Cenchrinae</taxon>
        <taxon>Setaria</taxon>
    </lineage>
</organism>
<protein>
    <recommendedName>
        <fullName evidence="6">ATPase AAA-type core domain-containing protein</fullName>
    </recommendedName>
</protein>
<accession>A0A368PMI6</accession>
<dbReference type="EMBL" id="CM003528">
    <property type="protein sequence ID" value="RCV06996.1"/>
    <property type="molecule type" value="Genomic_DNA"/>
</dbReference>
<evidence type="ECO:0000256" key="2">
    <source>
        <dbReference type="ARBA" id="ARBA00022842"/>
    </source>
</evidence>
<evidence type="ECO:0000259" key="3">
    <source>
        <dbReference type="Pfam" id="PF00004"/>
    </source>
</evidence>
<proteinExistence type="predicted"/>
<dbReference type="InterPro" id="IPR003959">
    <property type="entry name" value="ATPase_AAA_core"/>
</dbReference>
<dbReference type="Pfam" id="PF14363">
    <property type="entry name" value="AAA_assoc"/>
    <property type="match status" value="1"/>
</dbReference>
<name>A0A368PMI6_SETIT</name>
<sequence>MASYDKAIESYKNAIPGAASVAAWRTRWCRPRWHASPLHTIVVEQRTDGLISNHVYGAVKTYLATSIATDRQQCLRVSSTDESETMLVSMAEGEEMADVFDGAALHLPQGHQRLGKITPDTHYMNQFPDIWSPVDFRHPSTFGTLAMDQKLKQSIIDDLDRFIKRKDYYKRIGKAWKRGYLLYGPPGTGKSSLIAAMANHLRFDVYDLDLTEVQSNSDLRRLLIGMRNRSIIVAEDIDCSI</sequence>
<evidence type="ECO:0000256" key="1">
    <source>
        <dbReference type="ARBA" id="ARBA00001946"/>
    </source>
</evidence>
<dbReference type="Gene3D" id="3.40.50.300">
    <property type="entry name" value="P-loop containing nucleotide triphosphate hydrolases"/>
    <property type="match status" value="1"/>
</dbReference>
<keyword evidence="2" id="KW-0460">Magnesium</keyword>